<name>A0AAT9UNX5_9POXV</name>
<protein>
    <submittedName>
        <fullName evidence="2">Uncharacterized protein</fullName>
    </submittedName>
</protein>
<accession>A0AAT9UNX5</accession>
<organism evidence="2">
    <name type="scientific">Condorpox virus</name>
    <dbReference type="NCBI Taxonomy" id="3049970"/>
    <lineage>
        <taxon>Viruses</taxon>
        <taxon>Varidnaviria</taxon>
        <taxon>Bamfordvirae</taxon>
        <taxon>Nucleocytoviricota</taxon>
        <taxon>Pokkesviricetes</taxon>
        <taxon>Chitovirales</taxon>
        <taxon>Poxviridae</taxon>
        <taxon>Chordopoxvirinae</taxon>
        <taxon>Avipoxvirus</taxon>
    </lineage>
</organism>
<reference evidence="2" key="1">
    <citation type="submission" date="2023-04" db="EMBL/GenBank/DDBJ databases">
        <title>Genomic characterization of avipoxvirus isolates from Andean condor (Vultur gryphus).</title>
        <authorList>
            <person name="Butt S.L."/>
            <person name="Do Nascimento G.M."/>
            <person name="Tripathy D.N."/>
            <person name="Diel D.G."/>
        </authorList>
    </citation>
    <scope>NUCLEOTIDE SEQUENCE</scope>
    <source>
        <strain evidence="2">CDPV99</strain>
    </source>
</reference>
<gene>
    <name evidence="2" type="ORF">CDPV99-201</name>
</gene>
<dbReference type="EMBL" id="OQ865376">
    <property type="protein sequence ID" value="WHV01317.1"/>
    <property type="molecule type" value="Genomic_DNA"/>
</dbReference>
<keyword evidence="1" id="KW-1133">Transmembrane helix</keyword>
<evidence type="ECO:0000313" key="2">
    <source>
        <dbReference type="EMBL" id="WHV01317.1"/>
    </source>
</evidence>
<evidence type="ECO:0000256" key="1">
    <source>
        <dbReference type="SAM" id="Phobius"/>
    </source>
</evidence>
<proteinExistence type="predicted"/>
<sequence length="41" mass="4933">MSQHPREMIDEFYETVFMPMIMVFCTIIVLAFILVISFIIY</sequence>
<keyword evidence="1" id="KW-0812">Transmembrane</keyword>
<feature type="transmembrane region" description="Helical" evidence="1">
    <location>
        <begin position="20"/>
        <end position="40"/>
    </location>
</feature>
<keyword evidence="1" id="KW-0472">Membrane</keyword>